<organism evidence="1">
    <name type="scientific">marine sediment metagenome</name>
    <dbReference type="NCBI Taxonomy" id="412755"/>
    <lineage>
        <taxon>unclassified sequences</taxon>
        <taxon>metagenomes</taxon>
        <taxon>ecological metagenomes</taxon>
    </lineage>
</organism>
<evidence type="ECO:0000313" key="1">
    <source>
        <dbReference type="EMBL" id="KKN34238.1"/>
    </source>
</evidence>
<dbReference type="EMBL" id="LAZR01002118">
    <property type="protein sequence ID" value="KKN34238.1"/>
    <property type="molecule type" value="Genomic_DNA"/>
</dbReference>
<name>A0A0F9SYG0_9ZZZZ</name>
<protein>
    <submittedName>
        <fullName evidence="1">Uncharacterized protein</fullName>
    </submittedName>
</protein>
<dbReference type="AlphaFoldDB" id="A0A0F9SYG0"/>
<proteinExistence type="predicted"/>
<reference evidence="1" key="1">
    <citation type="journal article" date="2015" name="Nature">
        <title>Complex archaea that bridge the gap between prokaryotes and eukaryotes.</title>
        <authorList>
            <person name="Spang A."/>
            <person name="Saw J.H."/>
            <person name="Jorgensen S.L."/>
            <person name="Zaremba-Niedzwiedzka K."/>
            <person name="Martijn J."/>
            <person name="Lind A.E."/>
            <person name="van Eijk R."/>
            <person name="Schleper C."/>
            <person name="Guy L."/>
            <person name="Ettema T.J."/>
        </authorList>
    </citation>
    <scope>NUCLEOTIDE SEQUENCE</scope>
</reference>
<gene>
    <name evidence="1" type="ORF">LCGC14_0795870</name>
</gene>
<comment type="caution">
    <text evidence="1">The sequence shown here is derived from an EMBL/GenBank/DDBJ whole genome shotgun (WGS) entry which is preliminary data.</text>
</comment>
<sequence>MNEILNVDGMIKSYLCNLCKLNEHCQHNFDYECQEVFNQFRD</sequence>
<accession>A0A0F9SYG0</accession>